<keyword evidence="2" id="KW-0732">Signal</keyword>
<feature type="signal peptide" evidence="2">
    <location>
        <begin position="1"/>
        <end position="15"/>
    </location>
</feature>
<feature type="chain" id="PRO_5041222373" description="Secreted protein" evidence="2">
    <location>
        <begin position="16"/>
        <end position="112"/>
    </location>
</feature>
<evidence type="ECO:0000313" key="3">
    <source>
        <dbReference type="EMBL" id="KAK1123814.1"/>
    </source>
</evidence>
<feature type="compositionally biased region" description="Polar residues" evidence="1">
    <location>
        <begin position="99"/>
        <end position="112"/>
    </location>
</feature>
<evidence type="ECO:0000256" key="1">
    <source>
        <dbReference type="SAM" id="MobiDB-lite"/>
    </source>
</evidence>
<protein>
    <recommendedName>
        <fullName evidence="5">Secreted protein</fullName>
    </recommendedName>
</protein>
<accession>A0AA40FRS8</accession>
<feature type="region of interest" description="Disordered" evidence="1">
    <location>
        <begin position="21"/>
        <end position="41"/>
    </location>
</feature>
<feature type="region of interest" description="Disordered" evidence="1">
    <location>
        <begin position="72"/>
        <end position="112"/>
    </location>
</feature>
<keyword evidence="4" id="KW-1185">Reference proteome</keyword>
<dbReference type="EMBL" id="JAHYIQ010000020">
    <property type="protein sequence ID" value="KAK1123814.1"/>
    <property type="molecule type" value="Genomic_DNA"/>
</dbReference>
<proteinExistence type="predicted"/>
<evidence type="ECO:0008006" key="5">
    <source>
        <dbReference type="Google" id="ProtNLM"/>
    </source>
</evidence>
<name>A0AA40FRS8_9HYME</name>
<reference evidence="3" key="1">
    <citation type="submission" date="2021-10" db="EMBL/GenBank/DDBJ databases">
        <title>Melipona bicolor Genome sequencing and assembly.</title>
        <authorList>
            <person name="Araujo N.S."/>
            <person name="Arias M.C."/>
        </authorList>
    </citation>
    <scope>NUCLEOTIDE SEQUENCE</scope>
    <source>
        <strain evidence="3">USP_2M_L1-L4_2017</strain>
        <tissue evidence="3">Whole body</tissue>
    </source>
</reference>
<evidence type="ECO:0000313" key="4">
    <source>
        <dbReference type="Proteomes" id="UP001177670"/>
    </source>
</evidence>
<evidence type="ECO:0000256" key="2">
    <source>
        <dbReference type="SAM" id="SignalP"/>
    </source>
</evidence>
<dbReference type="AlphaFoldDB" id="A0AA40FRS8"/>
<dbReference type="Proteomes" id="UP001177670">
    <property type="component" value="Unassembled WGS sequence"/>
</dbReference>
<gene>
    <name evidence="3" type="ORF">K0M31_008503</name>
</gene>
<feature type="compositionally biased region" description="Basic and acidic residues" evidence="1">
    <location>
        <begin position="21"/>
        <end position="33"/>
    </location>
</feature>
<organism evidence="3 4">
    <name type="scientific">Melipona bicolor</name>
    <dbReference type="NCBI Taxonomy" id="60889"/>
    <lineage>
        <taxon>Eukaryota</taxon>
        <taxon>Metazoa</taxon>
        <taxon>Ecdysozoa</taxon>
        <taxon>Arthropoda</taxon>
        <taxon>Hexapoda</taxon>
        <taxon>Insecta</taxon>
        <taxon>Pterygota</taxon>
        <taxon>Neoptera</taxon>
        <taxon>Endopterygota</taxon>
        <taxon>Hymenoptera</taxon>
        <taxon>Apocrita</taxon>
        <taxon>Aculeata</taxon>
        <taxon>Apoidea</taxon>
        <taxon>Anthophila</taxon>
        <taxon>Apidae</taxon>
        <taxon>Melipona</taxon>
    </lineage>
</organism>
<sequence length="112" mass="12256">MEFRGLLVWVVEVMAAATSHEEGRKEAAGKEQAAHTCGGQEPRCLDEVDPVFRLITSPERLLGPRLDSTRLDSLAFRPNKGPGDDKSSDRLLSSLPDPTISSRPQIVPSFNV</sequence>
<comment type="caution">
    <text evidence="3">The sequence shown here is derived from an EMBL/GenBank/DDBJ whole genome shotgun (WGS) entry which is preliminary data.</text>
</comment>